<dbReference type="Proteomes" id="UP000187439">
    <property type="component" value="Unassembled WGS sequence"/>
</dbReference>
<dbReference type="PANTHER" id="PTHR43308">
    <property type="entry name" value="OUTER MEMBRANE PROTEIN ALPHA-RELATED"/>
    <property type="match status" value="1"/>
</dbReference>
<dbReference type="InterPro" id="IPR051465">
    <property type="entry name" value="Cell_Envelope_Struct_Comp"/>
</dbReference>
<sequence>MTLKKKLVVSTLAASMVAASVAGLPLSSKGLANQLGIVGTVSAASSVDFASLKERATKLYATLTDADKQTLRDFRTELQGLSRDQLEADFAPVLAQLELSDEQKVTLFDFYLEVVSSIYTPDFSAVTDILKSPNYEAYQALLKEIGKQAGITDLSVEEVYSFIFGSNGVEQKLINLLKGKSESDLADLIIHPNSELANQVKTIVLDSTIGTANYSLRASLANLKITKDMVAATKNNLDSRLTNEKAAALVLAKAYYNSYLKPVTPTPTPTPSPTPGSSSITTPPVLTADQKLAAAAVYDVSKLVQVVDGKATLKLVDTDTINALANLAAAAKAAGKEGTALTLTLNLGTITAPTVEVPLSKAIVEAAKTNGIANIAVNFNGVTVTIPVSQFSTAIALTVTTAKPEVVTSITQLKLASDVYEFGLTVDGVATSTFKQPITIQLPVINTDGIDTELLSLAKIINDKLQFHGGRLNGKSLVESRDTFSSYAVLENRVTFTDIASVQAWAGRQIQVVAAKGAIEGVGEDKFAPKSNVTRAEFAKMLIRALDLENNSAVQSFSDVSGAAWYAPYVAVAAEKGIITGRSADKFDPNATITRAEMATMISRALKSINPAATTNTTAISKFSDAAKISASLRDGVAFAADHNLVIGNAGKFNPNDTATRAEAAVIIYRTINFK</sequence>
<feature type="chain" id="PRO_5039186911" description="SLH domain-containing protein" evidence="2">
    <location>
        <begin position="23"/>
        <end position="675"/>
    </location>
</feature>
<feature type="compositionally biased region" description="Pro residues" evidence="1">
    <location>
        <begin position="264"/>
        <end position="274"/>
    </location>
</feature>
<dbReference type="InterPro" id="IPR001119">
    <property type="entry name" value="SLH_dom"/>
</dbReference>
<reference evidence="4 5" key="1">
    <citation type="submission" date="2016-10" db="EMBL/GenBank/DDBJ databases">
        <title>Paenibacillus species isolates.</title>
        <authorList>
            <person name="Beno S.M."/>
        </authorList>
    </citation>
    <scope>NUCLEOTIDE SEQUENCE [LARGE SCALE GENOMIC DNA]</scope>
    <source>
        <strain evidence="4 5">FSL H7-0710</strain>
    </source>
</reference>
<feature type="region of interest" description="Disordered" evidence="1">
    <location>
        <begin position="262"/>
        <end position="283"/>
    </location>
</feature>
<evidence type="ECO:0000256" key="1">
    <source>
        <dbReference type="SAM" id="MobiDB-lite"/>
    </source>
</evidence>
<dbReference type="Pfam" id="PF00395">
    <property type="entry name" value="SLH"/>
    <property type="match status" value="3"/>
</dbReference>
<organism evidence="4 5">
    <name type="scientific">Paenibacillus odorifer</name>
    <dbReference type="NCBI Taxonomy" id="189426"/>
    <lineage>
        <taxon>Bacteria</taxon>
        <taxon>Bacillati</taxon>
        <taxon>Bacillota</taxon>
        <taxon>Bacilli</taxon>
        <taxon>Bacillales</taxon>
        <taxon>Paenibacillaceae</taxon>
        <taxon>Paenibacillus</taxon>
    </lineage>
</organism>
<evidence type="ECO:0000259" key="3">
    <source>
        <dbReference type="PROSITE" id="PS51272"/>
    </source>
</evidence>
<feature type="domain" description="SLH" evidence="3">
    <location>
        <begin position="620"/>
        <end position="675"/>
    </location>
</feature>
<protein>
    <recommendedName>
        <fullName evidence="3">SLH domain-containing protein</fullName>
    </recommendedName>
</protein>
<feature type="domain" description="SLH" evidence="3">
    <location>
        <begin position="553"/>
        <end position="616"/>
    </location>
</feature>
<evidence type="ECO:0000256" key="2">
    <source>
        <dbReference type="SAM" id="SignalP"/>
    </source>
</evidence>
<evidence type="ECO:0000313" key="5">
    <source>
        <dbReference type="Proteomes" id="UP000187439"/>
    </source>
</evidence>
<comment type="caution">
    <text evidence="4">The sequence shown here is derived from an EMBL/GenBank/DDBJ whole genome shotgun (WGS) entry which is preliminary data.</text>
</comment>
<dbReference type="EMBL" id="MPTC01000020">
    <property type="protein sequence ID" value="OMD37964.1"/>
    <property type="molecule type" value="Genomic_DNA"/>
</dbReference>
<evidence type="ECO:0000313" key="4">
    <source>
        <dbReference type="EMBL" id="OMD37964.1"/>
    </source>
</evidence>
<feature type="domain" description="SLH" evidence="3">
    <location>
        <begin position="493"/>
        <end position="552"/>
    </location>
</feature>
<proteinExistence type="predicted"/>
<gene>
    <name evidence="4" type="ORF">BSK52_20400</name>
</gene>
<dbReference type="AlphaFoldDB" id="A0A1R0XS27"/>
<dbReference type="PROSITE" id="PS51272">
    <property type="entry name" value="SLH"/>
    <property type="match status" value="3"/>
</dbReference>
<keyword evidence="2" id="KW-0732">Signal</keyword>
<dbReference type="RefSeq" id="WP_076120453.1">
    <property type="nucleotide sequence ID" value="NZ_MPTC01000020.1"/>
</dbReference>
<dbReference type="PANTHER" id="PTHR43308:SF5">
    <property type="entry name" value="S-LAYER PROTEIN _ PEPTIDOGLYCAN ENDO-BETA-N-ACETYLGLUCOSAMINIDASE"/>
    <property type="match status" value="1"/>
</dbReference>
<dbReference type="OrthoDB" id="2487047at2"/>
<accession>A0A1R0XS27</accession>
<feature type="signal peptide" evidence="2">
    <location>
        <begin position="1"/>
        <end position="22"/>
    </location>
</feature>
<name>A0A1R0XS27_9BACL</name>